<name>A0A1A9UUS4_GLOAU</name>
<dbReference type="VEuPathDB" id="VectorBase:GAUT016149"/>
<accession>A0A1A9UUS4</accession>
<keyword evidence="2" id="KW-1185">Reference proteome</keyword>
<proteinExistence type="predicted"/>
<protein>
    <submittedName>
        <fullName evidence="1">Uncharacterized protein</fullName>
    </submittedName>
</protein>
<organism evidence="1 2">
    <name type="scientific">Glossina austeni</name>
    <name type="common">Savannah tsetse fly</name>
    <dbReference type="NCBI Taxonomy" id="7395"/>
    <lineage>
        <taxon>Eukaryota</taxon>
        <taxon>Metazoa</taxon>
        <taxon>Ecdysozoa</taxon>
        <taxon>Arthropoda</taxon>
        <taxon>Hexapoda</taxon>
        <taxon>Insecta</taxon>
        <taxon>Pterygota</taxon>
        <taxon>Neoptera</taxon>
        <taxon>Endopterygota</taxon>
        <taxon>Diptera</taxon>
        <taxon>Brachycera</taxon>
        <taxon>Muscomorpha</taxon>
        <taxon>Hippoboscoidea</taxon>
        <taxon>Glossinidae</taxon>
        <taxon>Glossina</taxon>
    </lineage>
</organism>
<sequence>MQDGYFQNKILKFSNLSQVLREALRLLQNDYLITANTCQQYGVHMYDNSSNNYLLKGIALIENKIGKNRTNKSDNFFTNYELAVVIALRELWDTLCIYDSCIRILSGVRDVSYTSVSSRVSSIICKEQLIKLNFFVITLKALPGVYWSPKNN</sequence>
<dbReference type="AlphaFoldDB" id="A0A1A9UUS4"/>
<reference evidence="1" key="1">
    <citation type="submission" date="2020-05" db="UniProtKB">
        <authorList>
            <consortium name="EnsemblMetazoa"/>
        </authorList>
    </citation>
    <scope>IDENTIFICATION</scope>
    <source>
        <strain evidence="1">TTRI</strain>
    </source>
</reference>
<dbReference type="EnsemblMetazoa" id="GAUT016149-RA">
    <property type="protein sequence ID" value="GAUT016149-PA"/>
    <property type="gene ID" value="GAUT016149"/>
</dbReference>
<evidence type="ECO:0000313" key="2">
    <source>
        <dbReference type="Proteomes" id="UP000078200"/>
    </source>
</evidence>
<dbReference type="Proteomes" id="UP000078200">
    <property type="component" value="Unassembled WGS sequence"/>
</dbReference>
<evidence type="ECO:0000313" key="1">
    <source>
        <dbReference type="EnsemblMetazoa" id="GAUT016149-PA"/>
    </source>
</evidence>